<accession>A0ABU9N4U5</accession>
<proteinExistence type="predicted"/>
<reference evidence="1 2" key="1">
    <citation type="submission" date="2024-03" db="EMBL/GenBank/DDBJ databases">
        <title>Two novel species of the genus Flavobacterium exhibiting potentially degradation of complex polysaccharides.</title>
        <authorList>
            <person name="Lian X."/>
        </authorList>
    </citation>
    <scope>NUCLEOTIDE SEQUENCE [LARGE SCALE GENOMIC DNA]</scope>
    <source>
        <strain evidence="2">j3</strain>
    </source>
</reference>
<dbReference type="EMBL" id="JBCGDO010000009">
    <property type="protein sequence ID" value="MEM0542635.1"/>
    <property type="molecule type" value="Genomic_DNA"/>
</dbReference>
<dbReference type="RefSeq" id="WP_342695841.1">
    <property type="nucleotide sequence ID" value="NZ_JBCGDO010000009.1"/>
</dbReference>
<comment type="caution">
    <text evidence="1">The sequence shown here is derived from an EMBL/GenBank/DDBJ whole genome shotgun (WGS) entry which is preliminary data.</text>
</comment>
<evidence type="ECO:0000313" key="2">
    <source>
        <dbReference type="Proteomes" id="UP001460072"/>
    </source>
</evidence>
<protein>
    <recommendedName>
        <fullName evidence="3">Cyclic nucleotide-binding domain-containing protein</fullName>
    </recommendedName>
</protein>
<evidence type="ECO:0008006" key="3">
    <source>
        <dbReference type="Google" id="ProtNLM"/>
    </source>
</evidence>
<organism evidence="1 2">
    <name type="scientific">Flavobacterium aureirubrum</name>
    <dbReference type="NCBI Taxonomy" id="3133147"/>
    <lineage>
        <taxon>Bacteria</taxon>
        <taxon>Pseudomonadati</taxon>
        <taxon>Bacteroidota</taxon>
        <taxon>Flavobacteriia</taxon>
        <taxon>Flavobacteriales</taxon>
        <taxon>Flavobacteriaceae</taxon>
        <taxon>Flavobacterium</taxon>
    </lineage>
</organism>
<evidence type="ECO:0000313" key="1">
    <source>
        <dbReference type="EMBL" id="MEM0542635.1"/>
    </source>
</evidence>
<gene>
    <name evidence="1" type="ORF">WFZ85_08390</name>
</gene>
<dbReference type="Proteomes" id="UP001460072">
    <property type="component" value="Unassembled WGS sequence"/>
</dbReference>
<name>A0ABU9N4U5_9FLAO</name>
<sequence length="163" mass="18980">MKKSLFLYLFIIAVLMNIFTYKYFTTKTESELNTMSKSVKKVNDSIAMLKTKLDDSDYFSLENNDRAQNYLSQNNLPAFEDKVKQSLLAFNDDAAGNKYVDQPKMGEQKFIINRIKILNHRWIIADYSNGSLWGEVLIKYFVNEDGTISFETIDSYLYTLDLN</sequence>
<keyword evidence="2" id="KW-1185">Reference proteome</keyword>